<keyword evidence="6" id="KW-1185">Reference proteome</keyword>
<dbReference type="GO" id="GO:0004596">
    <property type="term" value="F:protein-N-terminal amino-acid acetyltransferase activity"/>
    <property type="evidence" value="ECO:0007669"/>
    <property type="project" value="EnsemblFungi"/>
</dbReference>
<dbReference type="Proteomes" id="UP000033483">
    <property type="component" value="Unassembled WGS sequence"/>
</dbReference>
<dbReference type="FunFam" id="1.25.40.1040:FF:000003">
    <property type="entry name" value="N-terminal acetyltransferase A, auxiliary subunit"/>
    <property type="match status" value="1"/>
</dbReference>
<evidence type="ECO:0000313" key="6">
    <source>
        <dbReference type="Proteomes" id="UP000033483"/>
    </source>
</evidence>
<organism evidence="5 6">
    <name type="scientific">Thielaviopsis punctulata</name>
    <dbReference type="NCBI Taxonomy" id="72032"/>
    <lineage>
        <taxon>Eukaryota</taxon>
        <taxon>Fungi</taxon>
        <taxon>Dikarya</taxon>
        <taxon>Ascomycota</taxon>
        <taxon>Pezizomycotina</taxon>
        <taxon>Sordariomycetes</taxon>
        <taxon>Hypocreomycetidae</taxon>
        <taxon>Microascales</taxon>
        <taxon>Ceratocystidaceae</taxon>
        <taxon>Thielaviopsis</taxon>
    </lineage>
</organism>
<dbReference type="Pfam" id="PF12895">
    <property type="entry name" value="ANAPC3"/>
    <property type="match status" value="1"/>
</dbReference>
<dbReference type="Pfam" id="PF12569">
    <property type="entry name" value="NatA_aux_su"/>
    <property type="match status" value="1"/>
</dbReference>
<gene>
    <name evidence="5" type="ORF">TD95_001373</name>
</gene>
<feature type="repeat" description="TPR" evidence="3">
    <location>
        <begin position="82"/>
        <end position="115"/>
    </location>
</feature>
<evidence type="ECO:0008006" key="7">
    <source>
        <dbReference type="Google" id="ProtNLM"/>
    </source>
</evidence>
<dbReference type="PIRSF" id="PIRSF000422">
    <property type="entry name" value="N-terminal-AcTrfase-A_aux_su"/>
    <property type="match status" value="1"/>
</dbReference>
<dbReference type="SUPFAM" id="SSF81901">
    <property type="entry name" value="HCP-like"/>
    <property type="match status" value="1"/>
</dbReference>
<reference evidence="5 6" key="1">
    <citation type="submission" date="2015-03" db="EMBL/GenBank/DDBJ databases">
        <authorList>
            <person name="Radwan O."/>
            <person name="Al-Naeli F.A."/>
            <person name="Rendon G.A."/>
            <person name="Fields C."/>
        </authorList>
    </citation>
    <scope>NUCLEOTIDE SEQUENCE [LARGE SCALE GENOMIC DNA]</scope>
    <source>
        <strain evidence="5">CR-DP1</strain>
    </source>
</reference>
<name>A0A0F4Z956_9PEZI</name>
<feature type="region of interest" description="Disordered" evidence="4">
    <location>
        <begin position="570"/>
        <end position="622"/>
    </location>
</feature>
<dbReference type="InterPro" id="IPR019734">
    <property type="entry name" value="TPR_rpt"/>
</dbReference>
<dbReference type="Gene3D" id="1.25.40.1010">
    <property type="match status" value="1"/>
</dbReference>
<dbReference type="GO" id="GO:0043022">
    <property type="term" value="F:ribosome binding"/>
    <property type="evidence" value="ECO:0007669"/>
    <property type="project" value="EnsemblFungi"/>
</dbReference>
<evidence type="ECO:0000256" key="3">
    <source>
        <dbReference type="PROSITE-ProRule" id="PRU00339"/>
    </source>
</evidence>
<dbReference type="SUPFAM" id="SSF48452">
    <property type="entry name" value="TPR-like"/>
    <property type="match status" value="1"/>
</dbReference>
<dbReference type="PROSITE" id="PS50005">
    <property type="entry name" value="TPR"/>
    <property type="match status" value="2"/>
</dbReference>
<feature type="repeat" description="TPR" evidence="3">
    <location>
        <begin position="226"/>
        <end position="259"/>
    </location>
</feature>
<dbReference type="GO" id="GO:0031415">
    <property type="term" value="C:NatA complex"/>
    <property type="evidence" value="ECO:0007669"/>
    <property type="project" value="EnsemblFungi"/>
</dbReference>
<evidence type="ECO:0000256" key="4">
    <source>
        <dbReference type="SAM" id="MobiDB-lite"/>
    </source>
</evidence>
<keyword evidence="1" id="KW-0677">Repeat</keyword>
<keyword evidence="2 3" id="KW-0802">TPR repeat</keyword>
<sequence length="816" mass="91844">MSQAAQSQVLSSKEASLFRQVIRNYEEKQYKRGLKAADQILKKNPKHADTIAMKGLILNAQGKSEEAFALTKEALTLNMKSHICWHVYGLLYRSAKNYEEAIKAYKFALRFEPDSPPIQRDLAILQVQTRDYSGYIASRAAILQARPQHRQNWTALAAAHHIAGNLAEAENILKTYEDTLKTPPSKFDLEHSEAVMYKIDIIAEQGDYERALKELEGPGKHNLDRVAVMESRAKFLHKLGRKDEAVAAYRKLLERNPDYSVYYENLIEAMGIQEDVAARKALFQEYAAKFPRSDAPKRLPLNFLSGEEFKTAAQKYLTYMLDKGVPSTFANVKHLYTDEAKKATLEALALEYLEAQKTAAEPSDAKTAMGYFYLANHYNYHLSRDLSKALEYIEEAIKLDLQSVDFNMTKARIVKHTGNLTKAAELMDYARTLDIKDRYINTKATKYLLRNNQNEKALETIGMFTRADVVGGPIADLLEMQCLWFLTEDAEAFARNGNIGMALKRLHSVQNIFDVWQEDQLDFHTFSLRKGQMRAYIDMIRWEDKLREHPLYSRAALDAVDVYIKMHDKPTETKENGDGADAQDAKKAAKKAKKLQQKQEREAAEKAAKADPNKATGATEAKIDEDPLGLKLAATEKPLEEAMKFVSPLLQFSPKNIKAQFAGFDVFIRRNKYLLALKCLKSMQDLEPTSPKVHERLIQFLHAVQPELATQPEQVAEVIKSSIEIPADLKAFNATWLAEHGAASAAAALAGARANKTLGATAAEADEQVLAVLAHDKITVDVAVEALETLKGWYSSKVEEFKAEAVKKFPDVTRLA</sequence>
<dbReference type="GO" id="GO:0010698">
    <property type="term" value="F:acetyltransferase activator activity"/>
    <property type="evidence" value="ECO:0007669"/>
    <property type="project" value="EnsemblFungi"/>
</dbReference>
<dbReference type="SMART" id="SM00028">
    <property type="entry name" value="TPR"/>
    <property type="match status" value="4"/>
</dbReference>
<feature type="compositionally biased region" description="Basic and acidic residues" evidence="4">
    <location>
        <begin position="570"/>
        <end position="587"/>
    </location>
</feature>
<dbReference type="AlphaFoldDB" id="A0A0F4Z956"/>
<dbReference type="InterPro" id="IPR021183">
    <property type="entry name" value="NatA_aux_su"/>
</dbReference>
<dbReference type="EMBL" id="LAEV01002193">
    <property type="protein sequence ID" value="KKA26393.1"/>
    <property type="molecule type" value="Genomic_DNA"/>
</dbReference>
<dbReference type="PANTHER" id="PTHR22767">
    <property type="entry name" value="N-TERMINAL ACETYLTRANSFERASE-RELATED"/>
    <property type="match status" value="1"/>
</dbReference>
<protein>
    <recommendedName>
        <fullName evidence="7">N-acetyltransferase domain-containing protein</fullName>
    </recommendedName>
</protein>
<accession>A0A0F4Z956</accession>
<dbReference type="InterPro" id="IPR011990">
    <property type="entry name" value="TPR-like_helical_dom_sf"/>
</dbReference>
<dbReference type="OrthoDB" id="10263032at2759"/>
<dbReference type="PANTHER" id="PTHR22767:SF2">
    <property type="entry name" value="N(ALPHA)-ACETYLTRANSFERASE 15_16, ISOFORM A"/>
    <property type="match status" value="1"/>
</dbReference>
<comment type="caution">
    <text evidence="5">The sequence shown here is derived from an EMBL/GenBank/DDBJ whole genome shotgun (WGS) entry which is preliminary data.</text>
</comment>
<dbReference type="Gene3D" id="1.25.40.1040">
    <property type="match status" value="1"/>
</dbReference>
<feature type="compositionally biased region" description="Basic and acidic residues" evidence="4">
    <location>
        <begin position="597"/>
        <end position="612"/>
    </location>
</feature>
<proteinExistence type="predicted"/>
<evidence type="ECO:0000313" key="5">
    <source>
        <dbReference type="EMBL" id="KKA26393.1"/>
    </source>
</evidence>
<evidence type="ECO:0000256" key="2">
    <source>
        <dbReference type="ARBA" id="ARBA00022803"/>
    </source>
</evidence>
<evidence type="ECO:0000256" key="1">
    <source>
        <dbReference type="ARBA" id="ARBA00022737"/>
    </source>
</evidence>